<dbReference type="Proteomes" id="UP000032142">
    <property type="component" value="Unassembled WGS sequence"/>
</dbReference>
<proteinExistence type="predicted"/>
<protein>
    <submittedName>
        <fullName evidence="1">Uncharacterized protein</fullName>
    </submittedName>
</protein>
<gene>
    <name evidence="1" type="ORF">F383_35793</name>
</gene>
<organism evidence="1 2">
    <name type="scientific">Gossypium arboreum</name>
    <name type="common">Tree cotton</name>
    <name type="synonym">Gossypium nanking</name>
    <dbReference type="NCBI Taxonomy" id="29729"/>
    <lineage>
        <taxon>Eukaryota</taxon>
        <taxon>Viridiplantae</taxon>
        <taxon>Streptophyta</taxon>
        <taxon>Embryophyta</taxon>
        <taxon>Tracheophyta</taxon>
        <taxon>Spermatophyta</taxon>
        <taxon>Magnoliopsida</taxon>
        <taxon>eudicotyledons</taxon>
        <taxon>Gunneridae</taxon>
        <taxon>Pentapetalae</taxon>
        <taxon>rosids</taxon>
        <taxon>malvids</taxon>
        <taxon>Malvales</taxon>
        <taxon>Malvaceae</taxon>
        <taxon>Malvoideae</taxon>
        <taxon>Gossypium</taxon>
    </lineage>
</organism>
<evidence type="ECO:0000313" key="2">
    <source>
        <dbReference type="Proteomes" id="UP000032142"/>
    </source>
</evidence>
<name>A0A0B0PRK0_GOSAR</name>
<accession>A0A0B0PRK0</accession>
<evidence type="ECO:0000313" key="1">
    <source>
        <dbReference type="EMBL" id="KHG29093.1"/>
    </source>
</evidence>
<keyword evidence="2" id="KW-1185">Reference proteome</keyword>
<reference evidence="2" key="1">
    <citation type="submission" date="2014-09" db="EMBL/GenBank/DDBJ databases">
        <authorList>
            <person name="Mudge J."/>
            <person name="Ramaraj T."/>
            <person name="Lindquist I.E."/>
            <person name="Bharti A.K."/>
            <person name="Sundararajan A."/>
            <person name="Cameron C.T."/>
            <person name="Woodward J.E."/>
            <person name="May G.D."/>
            <person name="Brubaker C."/>
            <person name="Broadhvest J."/>
            <person name="Wilkins T.A."/>
        </authorList>
    </citation>
    <scope>NUCLEOTIDE SEQUENCE</scope>
    <source>
        <strain evidence="2">cv. AKA8401</strain>
    </source>
</reference>
<dbReference type="EMBL" id="KN447901">
    <property type="protein sequence ID" value="KHG29093.1"/>
    <property type="molecule type" value="Genomic_DNA"/>
</dbReference>
<sequence length="13" mass="1594">MKNSSKNLERMQQ</sequence>